<feature type="region of interest" description="Disordered" evidence="3">
    <location>
        <begin position="124"/>
        <end position="143"/>
    </location>
</feature>
<dbReference type="AlphaFoldDB" id="A0A374PB28"/>
<dbReference type="PANTHER" id="PTHR45953:SF1">
    <property type="entry name" value="IDURONATE 2-SULFATASE"/>
    <property type="match status" value="1"/>
</dbReference>
<accession>A0A374PB28</accession>
<evidence type="ECO:0000313" key="6">
    <source>
        <dbReference type="Proteomes" id="UP000263014"/>
    </source>
</evidence>
<dbReference type="GO" id="GO:0005737">
    <property type="term" value="C:cytoplasm"/>
    <property type="evidence" value="ECO:0007669"/>
    <property type="project" value="TreeGrafter"/>
</dbReference>
<dbReference type="SUPFAM" id="SSF53649">
    <property type="entry name" value="Alkaline phosphatase-like"/>
    <property type="match status" value="1"/>
</dbReference>
<comment type="caution">
    <text evidence="5">The sequence shown here is derived from an EMBL/GenBank/DDBJ whole genome shotgun (WGS) entry which is preliminary data.</text>
</comment>
<dbReference type="PANTHER" id="PTHR45953">
    <property type="entry name" value="IDURONATE 2-SULFATASE"/>
    <property type="match status" value="1"/>
</dbReference>
<dbReference type="GO" id="GO:0046872">
    <property type="term" value="F:metal ion binding"/>
    <property type="evidence" value="ECO:0007669"/>
    <property type="project" value="UniProtKB-KW"/>
</dbReference>
<dbReference type="InterPro" id="IPR017850">
    <property type="entry name" value="Alkaline_phosphatase_core_sf"/>
</dbReference>
<dbReference type="Pfam" id="PF00884">
    <property type="entry name" value="Sulfatase"/>
    <property type="match status" value="1"/>
</dbReference>
<dbReference type="InterPro" id="IPR000917">
    <property type="entry name" value="Sulfatase_N"/>
</dbReference>
<evidence type="ECO:0000256" key="1">
    <source>
        <dbReference type="ARBA" id="ARBA00022723"/>
    </source>
</evidence>
<dbReference type="EMBL" id="QSON01000002">
    <property type="protein sequence ID" value="RGJ06642.1"/>
    <property type="molecule type" value="Genomic_DNA"/>
</dbReference>
<dbReference type="Gene3D" id="3.40.720.10">
    <property type="entry name" value="Alkaline Phosphatase, subunit A"/>
    <property type="match status" value="1"/>
</dbReference>
<proteinExistence type="predicted"/>
<evidence type="ECO:0000256" key="3">
    <source>
        <dbReference type="SAM" id="MobiDB-lite"/>
    </source>
</evidence>
<reference evidence="5 6" key="1">
    <citation type="submission" date="2018-08" db="EMBL/GenBank/DDBJ databases">
        <title>A genome reference for cultivated species of the human gut microbiota.</title>
        <authorList>
            <person name="Zou Y."/>
            <person name="Xue W."/>
            <person name="Luo G."/>
        </authorList>
    </citation>
    <scope>NUCLEOTIDE SEQUENCE [LARGE SCALE GENOMIC DNA]</scope>
    <source>
        <strain evidence="5 6">TM09-12</strain>
    </source>
</reference>
<dbReference type="CDD" id="cd16148">
    <property type="entry name" value="sulfatase_like"/>
    <property type="match status" value="1"/>
</dbReference>
<dbReference type="GO" id="GO:0008484">
    <property type="term" value="F:sulfuric ester hydrolase activity"/>
    <property type="evidence" value="ECO:0007669"/>
    <property type="project" value="TreeGrafter"/>
</dbReference>
<protein>
    <submittedName>
        <fullName evidence="5">Sulfatase</fullName>
    </submittedName>
</protein>
<evidence type="ECO:0000259" key="4">
    <source>
        <dbReference type="Pfam" id="PF00884"/>
    </source>
</evidence>
<evidence type="ECO:0000313" key="5">
    <source>
        <dbReference type="EMBL" id="RGJ06642.1"/>
    </source>
</evidence>
<organism evidence="5 6">
    <name type="scientific">Hungatella hathewayi</name>
    <dbReference type="NCBI Taxonomy" id="154046"/>
    <lineage>
        <taxon>Bacteria</taxon>
        <taxon>Bacillati</taxon>
        <taxon>Bacillota</taxon>
        <taxon>Clostridia</taxon>
        <taxon>Lachnospirales</taxon>
        <taxon>Lachnospiraceae</taxon>
        <taxon>Hungatella</taxon>
    </lineage>
</organism>
<dbReference type="RefSeq" id="WP_117632864.1">
    <property type="nucleotide sequence ID" value="NZ_QSON01000002.1"/>
</dbReference>
<keyword evidence="2" id="KW-0378">Hydrolase</keyword>
<name>A0A374PB28_9FIRM</name>
<evidence type="ECO:0000256" key="2">
    <source>
        <dbReference type="ARBA" id="ARBA00022801"/>
    </source>
</evidence>
<keyword evidence="1" id="KW-0479">Metal-binding</keyword>
<feature type="domain" description="Sulfatase N-terminal" evidence="4">
    <location>
        <begin position="4"/>
        <end position="333"/>
    </location>
</feature>
<dbReference type="Proteomes" id="UP000263014">
    <property type="component" value="Unassembled WGS sequence"/>
</dbReference>
<sequence length="503" mass="58144">MKAIIMMFDTLTRKYLSAYGNEWVHTPEFKRLEAHTVTFDNFYAASLPCMPARRDLHTGRCSFLHRMWGPLEPFDVSVMERLKEHGVYTHLVTDHSHYWEDGGATYHNRYSTWEGFRGQEGDRWKPSLGENPVPPLGRLSKTGDSVRQNWTNRRFQPEEKDMPSVKTVTAGLDFIKEFHEKDDWLLQIECFDPHEPFICPQEYRQLYEDEYEGAVFDWPAYRKTDSAEHRGEVGHIRKQYASLISMCDRYLGKVLDAMDRYGLWRDTMLIVNTDHGFLLGEHDWMGKNIQPAYDEIAHLPFFIWDPRYKKMGERRDGLAQTIDIAPTLMDFFGLEADDTMDGRSLIPVLADEKPVRETAVFGIHGGHVNVTDGKYVYMKCASSDDNQPLYNYTLMPTAMRGFIPQVCIDEMELTDGGRYSHGSRVLKIPCRVPGSSSRYGNLLFEAEDGEQKNNLADDGPLEQQYRTLLIRCMEEMGAPKEQFVRLGLDARQENRNNTALPGK</sequence>
<gene>
    <name evidence="5" type="ORF">DXD79_04950</name>
</gene>